<name>V7HVW6_9LACO</name>
<organism evidence="1 2">
    <name type="scientific">Ligilactobacillus equi DPC 6820</name>
    <dbReference type="NCBI Taxonomy" id="1392007"/>
    <lineage>
        <taxon>Bacteria</taxon>
        <taxon>Bacillati</taxon>
        <taxon>Bacillota</taxon>
        <taxon>Bacilli</taxon>
        <taxon>Lactobacillales</taxon>
        <taxon>Lactobacillaceae</taxon>
        <taxon>Ligilactobacillus</taxon>
    </lineage>
</organism>
<protein>
    <submittedName>
        <fullName evidence="1">Cystathionine gamma-synthase-cystathionine beta-lyase</fullName>
    </submittedName>
</protein>
<dbReference type="GO" id="GO:0016829">
    <property type="term" value="F:lyase activity"/>
    <property type="evidence" value="ECO:0007669"/>
    <property type="project" value="UniProtKB-KW"/>
</dbReference>
<dbReference type="Proteomes" id="UP000018559">
    <property type="component" value="Unassembled WGS sequence"/>
</dbReference>
<comment type="caution">
    <text evidence="1">The sequence shown here is derived from an EMBL/GenBank/DDBJ whole genome shotgun (WGS) entry which is preliminary data.</text>
</comment>
<keyword evidence="2" id="KW-1185">Reference proteome</keyword>
<gene>
    <name evidence="1" type="ORF">LEQ_1517c</name>
</gene>
<sequence>MTFEEVMGMDINDLDEKVRSYMTIPKKWNEAEYQSIPEGDIYKLAWEKRVRKRPTSKTLIEDYEVGESPKAVARRVKVPVNLVCLYLQKMEVLKATDRSVEFNCWALSKNHHISTVVDKTGITPKRVKEYVRKVEHDLAPYKGMTIRELSNYLDERGRKA</sequence>
<dbReference type="PATRIC" id="fig|1392007.3.peg.1136"/>
<accession>V7HVW6</accession>
<reference evidence="1 2" key="1">
    <citation type="journal article" date="2014" name="Genome Announc.">
        <title>The Genome of the Predominant Equine Lactobacillus Species, Lactobacillus equi, Is Reflective of Its Lifestyle Adaptations to an Herbivorous Host.</title>
        <authorList>
            <person name="O'Donnell M.M."/>
            <person name="Harris H.M."/>
            <person name="O'Toole P.W."/>
            <person name="Ross R.P."/>
        </authorList>
    </citation>
    <scope>NUCLEOTIDE SEQUENCE [LARGE SCALE GENOMIC DNA]</scope>
    <source>
        <strain evidence="1 2">DPC 6820</strain>
    </source>
</reference>
<dbReference type="EMBL" id="AWWH01000130">
    <property type="protein sequence ID" value="ETA74057.1"/>
    <property type="molecule type" value="Genomic_DNA"/>
</dbReference>
<keyword evidence="1" id="KW-0456">Lyase</keyword>
<evidence type="ECO:0000313" key="2">
    <source>
        <dbReference type="Proteomes" id="UP000018559"/>
    </source>
</evidence>
<evidence type="ECO:0000313" key="1">
    <source>
        <dbReference type="EMBL" id="ETA74057.1"/>
    </source>
</evidence>
<proteinExistence type="predicted"/>
<dbReference type="RefSeq" id="WP_023859714.1">
    <property type="nucleotide sequence ID" value="NZ_AWWH01000130.1"/>
</dbReference>
<dbReference type="AlphaFoldDB" id="V7HVW6"/>